<comment type="subcellular location">
    <subcellularLocation>
        <location evidence="1">Membrane</location>
    </subcellularLocation>
</comment>
<organism evidence="10 11">
    <name type="scientific">Amblyomma americanum</name>
    <name type="common">Lone star tick</name>
    <dbReference type="NCBI Taxonomy" id="6943"/>
    <lineage>
        <taxon>Eukaryota</taxon>
        <taxon>Metazoa</taxon>
        <taxon>Ecdysozoa</taxon>
        <taxon>Arthropoda</taxon>
        <taxon>Chelicerata</taxon>
        <taxon>Arachnida</taxon>
        <taxon>Acari</taxon>
        <taxon>Parasitiformes</taxon>
        <taxon>Ixodida</taxon>
        <taxon>Ixodoidea</taxon>
        <taxon>Ixodidae</taxon>
        <taxon>Amblyomminae</taxon>
        <taxon>Amblyomma</taxon>
    </lineage>
</organism>
<dbReference type="SMART" id="SM00665">
    <property type="entry name" value="B561"/>
    <property type="match status" value="1"/>
</dbReference>
<gene>
    <name evidence="10" type="ORF">V5799_013871</name>
</gene>
<dbReference type="CDD" id="cd08760">
    <property type="entry name" value="Cyt_b561_FRRS1_like"/>
    <property type="match status" value="1"/>
</dbReference>
<dbReference type="Gene3D" id="1.20.120.1770">
    <property type="match status" value="1"/>
</dbReference>
<name>A0AAQ4E4N5_AMBAM</name>
<feature type="compositionally biased region" description="Pro residues" evidence="7">
    <location>
        <begin position="154"/>
        <end position="167"/>
    </location>
</feature>
<feature type="transmembrane region" description="Helical" evidence="8">
    <location>
        <begin position="209"/>
        <end position="231"/>
    </location>
</feature>
<sequence length="237" mass="24478">MILGWLYLVGLAIMIARHFKPAWEGTLLLGDKVWFALHRGLMVTAITCVIVSVSVIFYTTGGWSYSGNPHPILGITSVVLGIFQPIMALFRCHPEEPNRYIFNWMHWANGNTAQAFAVPGALPLGDAIEPKPDPGAPVPPTAAPAPAQPQDAAAPPPAPAVVSPPPATAQGPDAPALPADLAAAAIQEGKKSGVAAAPLPPEGGESFRVAVLGLYAVVSLVIAGILCGIVCSAPPKP</sequence>
<dbReference type="PROSITE" id="PS50939">
    <property type="entry name" value="CYTOCHROME_B561"/>
    <property type="match status" value="1"/>
</dbReference>
<dbReference type="Proteomes" id="UP001321473">
    <property type="component" value="Unassembled WGS sequence"/>
</dbReference>
<evidence type="ECO:0000256" key="8">
    <source>
        <dbReference type="SAM" id="Phobius"/>
    </source>
</evidence>
<dbReference type="GO" id="GO:0016020">
    <property type="term" value="C:membrane"/>
    <property type="evidence" value="ECO:0007669"/>
    <property type="project" value="UniProtKB-SubCell"/>
</dbReference>
<reference evidence="10 11" key="1">
    <citation type="journal article" date="2023" name="Arcadia Sci">
        <title>De novo assembly of a long-read Amblyomma americanum tick genome.</title>
        <authorList>
            <person name="Chou S."/>
            <person name="Poskanzer K.E."/>
            <person name="Rollins M."/>
            <person name="Thuy-Boun P.S."/>
        </authorList>
    </citation>
    <scope>NUCLEOTIDE SEQUENCE [LARGE SCALE GENOMIC DNA]</scope>
    <source>
        <strain evidence="10">F_SG_1</strain>
        <tissue evidence="10">Salivary glands</tissue>
    </source>
</reference>
<feature type="transmembrane region" description="Helical" evidence="8">
    <location>
        <begin position="40"/>
        <end position="60"/>
    </location>
</feature>
<feature type="compositionally biased region" description="Pro residues" evidence="7">
    <location>
        <begin position="133"/>
        <end position="147"/>
    </location>
</feature>
<dbReference type="EMBL" id="JARKHS020022307">
    <property type="protein sequence ID" value="KAK8769666.1"/>
    <property type="molecule type" value="Genomic_DNA"/>
</dbReference>
<accession>A0AAQ4E4N5</accession>
<keyword evidence="2" id="KW-0813">Transport</keyword>
<comment type="caution">
    <text evidence="10">The sequence shown here is derived from an EMBL/GenBank/DDBJ whole genome shotgun (WGS) entry which is preliminary data.</text>
</comment>
<evidence type="ECO:0000256" key="1">
    <source>
        <dbReference type="ARBA" id="ARBA00004370"/>
    </source>
</evidence>
<dbReference type="AlphaFoldDB" id="A0AAQ4E4N5"/>
<feature type="region of interest" description="Disordered" evidence="7">
    <location>
        <begin position="128"/>
        <end position="175"/>
    </location>
</feature>
<evidence type="ECO:0000256" key="3">
    <source>
        <dbReference type="ARBA" id="ARBA00022692"/>
    </source>
</evidence>
<dbReference type="InterPro" id="IPR006593">
    <property type="entry name" value="Cyt_b561/ferric_Rdtase_TM"/>
</dbReference>
<evidence type="ECO:0000256" key="4">
    <source>
        <dbReference type="ARBA" id="ARBA00022982"/>
    </source>
</evidence>
<evidence type="ECO:0000259" key="9">
    <source>
        <dbReference type="PROSITE" id="PS50939"/>
    </source>
</evidence>
<keyword evidence="6 8" id="KW-0472">Membrane</keyword>
<evidence type="ECO:0000256" key="5">
    <source>
        <dbReference type="ARBA" id="ARBA00022989"/>
    </source>
</evidence>
<evidence type="ECO:0000313" key="10">
    <source>
        <dbReference type="EMBL" id="KAK8769666.1"/>
    </source>
</evidence>
<feature type="domain" description="Cytochrome b561" evidence="9">
    <location>
        <begin position="1"/>
        <end position="164"/>
    </location>
</feature>
<evidence type="ECO:0000256" key="7">
    <source>
        <dbReference type="SAM" id="MobiDB-lite"/>
    </source>
</evidence>
<evidence type="ECO:0000256" key="6">
    <source>
        <dbReference type="ARBA" id="ARBA00023136"/>
    </source>
</evidence>
<keyword evidence="11" id="KW-1185">Reference proteome</keyword>
<dbReference type="Pfam" id="PF03188">
    <property type="entry name" value="Cytochrom_B561"/>
    <property type="match status" value="1"/>
</dbReference>
<keyword evidence="5 8" id="KW-1133">Transmembrane helix</keyword>
<keyword evidence="4" id="KW-0249">Electron transport</keyword>
<evidence type="ECO:0000256" key="2">
    <source>
        <dbReference type="ARBA" id="ARBA00022448"/>
    </source>
</evidence>
<protein>
    <recommendedName>
        <fullName evidence="9">Cytochrome b561 domain-containing protein</fullName>
    </recommendedName>
</protein>
<evidence type="ECO:0000313" key="11">
    <source>
        <dbReference type="Proteomes" id="UP001321473"/>
    </source>
</evidence>
<keyword evidence="3 8" id="KW-0812">Transmembrane</keyword>
<proteinExistence type="predicted"/>